<proteinExistence type="predicted"/>
<evidence type="ECO:0000313" key="2">
    <source>
        <dbReference type="EMBL" id="CAE7370966.1"/>
    </source>
</evidence>
<dbReference type="EMBL" id="CAJNDS010002204">
    <property type="protein sequence ID" value="CAE7370966.1"/>
    <property type="molecule type" value="Genomic_DNA"/>
</dbReference>
<comment type="caution">
    <text evidence="2">The sequence shown here is derived from an EMBL/GenBank/DDBJ whole genome shotgun (WGS) entry which is preliminary data.</text>
</comment>
<organism evidence="2 3">
    <name type="scientific">Symbiodinium natans</name>
    <dbReference type="NCBI Taxonomy" id="878477"/>
    <lineage>
        <taxon>Eukaryota</taxon>
        <taxon>Sar</taxon>
        <taxon>Alveolata</taxon>
        <taxon>Dinophyceae</taxon>
        <taxon>Suessiales</taxon>
        <taxon>Symbiodiniaceae</taxon>
        <taxon>Symbiodinium</taxon>
    </lineage>
</organism>
<accession>A0A812PV73</accession>
<evidence type="ECO:0000313" key="3">
    <source>
        <dbReference type="Proteomes" id="UP000604046"/>
    </source>
</evidence>
<dbReference type="OrthoDB" id="441660at2759"/>
<evidence type="ECO:0000256" key="1">
    <source>
        <dbReference type="SAM" id="MobiDB-lite"/>
    </source>
</evidence>
<reference evidence="2" key="1">
    <citation type="submission" date="2021-02" db="EMBL/GenBank/DDBJ databases">
        <authorList>
            <person name="Dougan E. K."/>
            <person name="Rhodes N."/>
            <person name="Thang M."/>
            <person name="Chan C."/>
        </authorList>
    </citation>
    <scope>NUCLEOTIDE SEQUENCE</scope>
</reference>
<feature type="region of interest" description="Disordered" evidence="1">
    <location>
        <begin position="68"/>
        <end position="89"/>
    </location>
</feature>
<dbReference type="Proteomes" id="UP000604046">
    <property type="component" value="Unassembled WGS sequence"/>
</dbReference>
<protein>
    <submittedName>
        <fullName evidence="2">Uncharacterized protein</fullName>
    </submittedName>
</protein>
<name>A0A812PV73_9DINO</name>
<dbReference type="AlphaFoldDB" id="A0A812PV73"/>
<gene>
    <name evidence="2" type="ORF">SNAT2548_LOCUS20244</name>
</gene>
<keyword evidence="3" id="KW-1185">Reference proteome</keyword>
<sequence>MNVKIAELLCRGPCCAEGSASTGWPRGHPRLLQGIRPAEAVWLGDLVRLRPPRHQLASFLKVPTSFEDEEEAASKAEEDEVPRPPDSPLNNLAKFRSKHARTQDGYLCAAAGVKDEQAFTGCTDLPAPDGTNIGRKWCYIEPSQVEAAGVVLSAGASCLLCFRFCFGGKEWGWCRALFSVDVCSVVLVVVSC</sequence>